<protein>
    <submittedName>
        <fullName evidence="1">Uncharacterized protein</fullName>
    </submittedName>
</protein>
<reference evidence="1 2" key="1">
    <citation type="submission" date="2024-02" db="EMBL/GenBank/DDBJ databases">
        <title>Discinaceae phylogenomics.</title>
        <authorList>
            <person name="Dirks A.C."/>
            <person name="James T.Y."/>
        </authorList>
    </citation>
    <scope>NUCLEOTIDE SEQUENCE [LARGE SCALE GENOMIC DNA]</scope>
    <source>
        <strain evidence="1 2">ACD0624</strain>
    </source>
</reference>
<proteinExistence type="predicted"/>
<keyword evidence="2" id="KW-1185">Reference proteome</keyword>
<name>A0ABR3G6E0_9PEZI</name>
<comment type="caution">
    <text evidence="1">The sequence shown here is derived from an EMBL/GenBank/DDBJ whole genome shotgun (WGS) entry which is preliminary data.</text>
</comment>
<dbReference type="Proteomes" id="UP001447188">
    <property type="component" value="Unassembled WGS sequence"/>
</dbReference>
<evidence type="ECO:0000313" key="2">
    <source>
        <dbReference type="Proteomes" id="UP001447188"/>
    </source>
</evidence>
<evidence type="ECO:0000313" key="1">
    <source>
        <dbReference type="EMBL" id="KAL0631517.1"/>
    </source>
</evidence>
<organism evidence="1 2">
    <name type="scientific">Discina gigas</name>
    <dbReference type="NCBI Taxonomy" id="1032678"/>
    <lineage>
        <taxon>Eukaryota</taxon>
        <taxon>Fungi</taxon>
        <taxon>Dikarya</taxon>
        <taxon>Ascomycota</taxon>
        <taxon>Pezizomycotina</taxon>
        <taxon>Pezizomycetes</taxon>
        <taxon>Pezizales</taxon>
        <taxon>Discinaceae</taxon>
        <taxon>Discina</taxon>
    </lineage>
</organism>
<sequence>MAPFINLFNGQLQSATGFSENINSDNLCLSVITLLRGIRDTPTAYGLDDIATHVAGAFVNNRGLIDIIVLPVNVNNMEIPELGRALGYVFSRQRAA</sequence>
<gene>
    <name evidence="1" type="ORF">Q9L58_009602</name>
</gene>
<dbReference type="EMBL" id="JBBBZM010000238">
    <property type="protein sequence ID" value="KAL0631517.1"/>
    <property type="molecule type" value="Genomic_DNA"/>
</dbReference>
<accession>A0ABR3G6E0</accession>